<comment type="caution">
    <text evidence="1">The sequence shown here is derived from an EMBL/GenBank/DDBJ whole genome shotgun (WGS) entry which is preliminary data.</text>
</comment>
<evidence type="ECO:0008006" key="3">
    <source>
        <dbReference type="Google" id="ProtNLM"/>
    </source>
</evidence>
<gene>
    <name evidence="1" type="ORF">JANAI62_21790</name>
</gene>
<dbReference type="Pfam" id="PF05990">
    <property type="entry name" value="DUF900"/>
    <property type="match status" value="1"/>
</dbReference>
<organism evidence="1 2">
    <name type="scientific">Jannaschia pagri</name>
    <dbReference type="NCBI Taxonomy" id="2829797"/>
    <lineage>
        <taxon>Bacteria</taxon>
        <taxon>Pseudomonadati</taxon>
        <taxon>Pseudomonadota</taxon>
        <taxon>Alphaproteobacteria</taxon>
        <taxon>Rhodobacterales</taxon>
        <taxon>Roseobacteraceae</taxon>
        <taxon>Jannaschia</taxon>
    </lineage>
</organism>
<proteinExistence type="predicted"/>
<name>A0ABQ4NMB8_9RHOB</name>
<dbReference type="SUPFAM" id="SSF53474">
    <property type="entry name" value="alpha/beta-Hydrolases"/>
    <property type="match status" value="1"/>
</dbReference>
<dbReference type="Proteomes" id="UP000786693">
    <property type="component" value="Unassembled WGS sequence"/>
</dbReference>
<dbReference type="PANTHER" id="PTHR36513:SF1">
    <property type="entry name" value="TRANSMEMBRANE PROTEIN"/>
    <property type="match status" value="1"/>
</dbReference>
<evidence type="ECO:0000313" key="1">
    <source>
        <dbReference type="EMBL" id="GIT95556.1"/>
    </source>
</evidence>
<dbReference type="InterPro" id="IPR029058">
    <property type="entry name" value="AB_hydrolase_fold"/>
</dbReference>
<accession>A0ABQ4NMB8</accession>
<reference evidence="1 2" key="1">
    <citation type="submission" date="2021-05" db="EMBL/GenBank/DDBJ databases">
        <title>Bacteria Genome sequencing.</title>
        <authorList>
            <person name="Takabe Y."/>
            <person name="Nakajima Y."/>
            <person name="Suzuki S."/>
            <person name="Shiozaki T."/>
        </authorList>
    </citation>
    <scope>NUCLEOTIDE SEQUENCE [LARGE SCALE GENOMIC DNA]</scope>
    <source>
        <strain evidence="1 2">AI_62</strain>
    </source>
</reference>
<protein>
    <recommendedName>
        <fullName evidence="3">Esterase/lipase superfamily enzyme</fullName>
    </recommendedName>
</protein>
<dbReference type="PANTHER" id="PTHR36513">
    <property type="entry name" value="ABC TRANSMEMBRANE TYPE-1 DOMAIN-CONTAINING PROTEIN"/>
    <property type="match status" value="1"/>
</dbReference>
<sequence>MLGAVLLGCAPQITFGLIGADVPGRVEQSILVANVRRGVPDYARFGVSLPEDRDTGVLRYSGSNAFRISDLAALSTDGFMGAIADVEPPQQPIALFVHGYNTTMTEAVFRHAQMARDFQEAGPQVTFAWPSIGSTFGYVADRDAALRSRDALDRLLTQLIAEQDRPILLVGYSMGGFLVMETLRQMALRGALPRDRIEAVVLISPDVDIDLFRTQMAAIGQRPWPFVVIINRDDRVLSLASSLAGQRPRLGSPRDISLLEGLDITVADLTATEGGERNGHLQAMSSAQAIDWLSAVSGLVERRAPGSGLTILRPFGG</sequence>
<keyword evidence="2" id="KW-1185">Reference proteome</keyword>
<dbReference type="Gene3D" id="3.40.50.1820">
    <property type="entry name" value="alpha/beta hydrolase"/>
    <property type="match status" value="1"/>
</dbReference>
<dbReference type="InterPro" id="IPR010297">
    <property type="entry name" value="DUF900_hydrolase"/>
</dbReference>
<evidence type="ECO:0000313" key="2">
    <source>
        <dbReference type="Proteomes" id="UP000786693"/>
    </source>
</evidence>
<dbReference type="EMBL" id="BPFH01000003">
    <property type="protein sequence ID" value="GIT95556.1"/>
    <property type="molecule type" value="Genomic_DNA"/>
</dbReference>